<keyword evidence="8" id="KW-0378">Hydrolase</keyword>
<proteinExistence type="inferred from homology"/>
<accession>A0AA37H936</accession>
<dbReference type="RefSeq" id="WP_238190368.1">
    <property type="nucleotide sequence ID" value="NZ_BPQJ01000006.1"/>
</dbReference>
<comment type="function">
    <text evidence="12">Part of the ABC transporter complex GsiABCD involved in glutathione import. Responsible for energy coupling to the transport system.</text>
</comment>
<feature type="domain" description="ABC transporter" evidence="17">
    <location>
        <begin position="313"/>
        <end position="552"/>
    </location>
</feature>
<dbReference type="Pfam" id="PF08352">
    <property type="entry name" value="oligo_HPY"/>
    <property type="match status" value="2"/>
</dbReference>
<comment type="caution">
    <text evidence="18">The sequence shown here is derived from an EMBL/GenBank/DDBJ whole genome shotgun (WGS) entry which is preliminary data.</text>
</comment>
<evidence type="ECO:0000256" key="6">
    <source>
        <dbReference type="ARBA" id="ARBA00022737"/>
    </source>
</evidence>
<dbReference type="GO" id="GO:0015833">
    <property type="term" value="P:peptide transport"/>
    <property type="evidence" value="ECO:0007669"/>
    <property type="project" value="InterPro"/>
</dbReference>
<comment type="subcellular location">
    <subcellularLocation>
        <location evidence="1">Cell inner membrane</location>
        <topology evidence="1">Peripheral membrane protein</topology>
    </subcellularLocation>
</comment>
<dbReference type="EC" id="7.4.2.10" evidence="14"/>
<dbReference type="SUPFAM" id="SSF52540">
    <property type="entry name" value="P-loop containing nucleoside triphosphate hydrolases"/>
    <property type="match status" value="2"/>
</dbReference>
<evidence type="ECO:0000256" key="10">
    <source>
        <dbReference type="ARBA" id="ARBA00022967"/>
    </source>
</evidence>
<dbReference type="InterPro" id="IPR017871">
    <property type="entry name" value="ABC_transporter-like_CS"/>
</dbReference>
<keyword evidence="9 18" id="KW-0067">ATP-binding</keyword>
<evidence type="ECO:0000256" key="2">
    <source>
        <dbReference type="ARBA" id="ARBA00011469"/>
    </source>
</evidence>
<keyword evidence="10" id="KW-1278">Translocase</keyword>
<name>A0AA37H936_9HYPH</name>
<dbReference type="PANTHER" id="PTHR43776">
    <property type="entry name" value="TRANSPORT ATP-BINDING PROTEIN"/>
    <property type="match status" value="1"/>
</dbReference>
<keyword evidence="3" id="KW-0813">Transport</keyword>
<keyword evidence="5" id="KW-0997">Cell inner membrane</keyword>
<evidence type="ECO:0000256" key="13">
    <source>
        <dbReference type="ARBA" id="ARBA00038416"/>
    </source>
</evidence>
<dbReference type="Pfam" id="PF00005">
    <property type="entry name" value="ABC_tran"/>
    <property type="match status" value="2"/>
</dbReference>
<comment type="catalytic activity">
    <reaction evidence="16">
        <text>glutathione(out) + ATP + H2O = glutathione(in) + ADP + phosphate + H(+)</text>
        <dbReference type="Rhea" id="RHEA:29791"/>
        <dbReference type="ChEBI" id="CHEBI:15377"/>
        <dbReference type="ChEBI" id="CHEBI:15378"/>
        <dbReference type="ChEBI" id="CHEBI:30616"/>
        <dbReference type="ChEBI" id="CHEBI:43474"/>
        <dbReference type="ChEBI" id="CHEBI:57925"/>
        <dbReference type="ChEBI" id="CHEBI:456216"/>
        <dbReference type="EC" id="7.4.2.10"/>
    </reaction>
</comment>
<dbReference type="SMART" id="SM00382">
    <property type="entry name" value="AAA"/>
    <property type="match status" value="2"/>
</dbReference>
<dbReference type="PANTHER" id="PTHR43776:SF15">
    <property type="entry name" value="GLUTATHIONE IMPORT ATP-BINDING PROTEIN GSIA"/>
    <property type="match status" value="1"/>
</dbReference>
<dbReference type="InterPro" id="IPR027417">
    <property type="entry name" value="P-loop_NTPase"/>
</dbReference>
<dbReference type="CDD" id="cd03257">
    <property type="entry name" value="ABC_NikE_OppD_transporters"/>
    <property type="match status" value="2"/>
</dbReference>
<evidence type="ECO:0000256" key="8">
    <source>
        <dbReference type="ARBA" id="ARBA00022801"/>
    </source>
</evidence>
<keyword evidence="11" id="KW-0472">Membrane</keyword>
<evidence type="ECO:0000313" key="19">
    <source>
        <dbReference type="Proteomes" id="UP001055286"/>
    </source>
</evidence>
<dbReference type="GO" id="GO:0005886">
    <property type="term" value="C:plasma membrane"/>
    <property type="evidence" value="ECO:0007669"/>
    <property type="project" value="UniProtKB-SubCell"/>
</dbReference>
<feature type="domain" description="ABC transporter" evidence="17">
    <location>
        <begin position="6"/>
        <end position="256"/>
    </location>
</feature>
<dbReference type="PROSITE" id="PS00211">
    <property type="entry name" value="ABC_TRANSPORTER_1"/>
    <property type="match status" value="2"/>
</dbReference>
<evidence type="ECO:0000256" key="12">
    <source>
        <dbReference type="ARBA" id="ARBA00037530"/>
    </source>
</evidence>
<keyword evidence="4" id="KW-1003">Cell membrane</keyword>
<reference evidence="18" key="1">
    <citation type="journal article" date="2016" name="Front. Microbiol.">
        <title>Genome Sequence of the Piezophilic, Mesophilic Sulfate-Reducing Bacterium Desulfovibrio indicus J2T.</title>
        <authorList>
            <person name="Cao J."/>
            <person name="Maignien L."/>
            <person name="Shao Z."/>
            <person name="Alain K."/>
            <person name="Jebbar M."/>
        </authorList>
    </citation>
    <scope>NUCLEOTIDE SEQUENCE</scope>
    <source>
        <strain evidence="18">JCM 32048</strain>
    </source>
</reference>
<keyword evidence="19" id="KW-1185">Reference proteome</keyword>
<dbReference type="InterPro" id="IPR003593">
    <property type="entry name" value="AAA+_ATPase"/>
</dbReference>
<evidence type="ECO:0000256" key="9">
    <source>
        <dbReference type="ARBA" id="ARBA00022840"/>
    </source>
</evidence>
<gene>
    <name evidence="18" type="primary">gsiA_2</name>
    <name evidence="18" type="ORF">MPEAHAMD_1615</name>
</gene>
<keyword evidence="7" id="KW-0547">Nucleotide-binding</keyword>
<protein>
    <recommendedName>
        <fullName evidence="15">Glutathione import ATP-binding protein GsiA</fullName>
        <ecNumber evidence="14">7.4.2.10</ecNumber>
    </recommendedName>
</protein>
<dbReference type="InterPro" id="IPR050319">
    <property type="entry name" value="ABC_transp_ATP-bind"/>
</dbReference>
<evidence type="ECO:0000313" key="18">
    <source>
        <dbReference type="EMBL" id="GJD61472.1"/>
    </source>
</evidence>
<evidence type="ECO:0000256" key="11">
    <source>
        <dbReference type="ARBA" id="ARBA00023136"/>
    </source>
</evidence>
<dbReference type="GO" id="GO:0016887">
    <property type="term" value="F:ATP hydrolysis activity"/>
    <property type="evidence" value="ECO:0007669"/>
    <property type="project" value="InterPro"/>
</dbReference>
<dbReference type="PROSITE" id="PS50893">
    <property type="entry name" value="ABC_TRANSPORTER_2"/>
    <property type="match status" value="2"/>
</dbReference>
<evidence type="ECO:0000256" key="4">
    <source>
        <dbReference type="ARBA" id="ARBA00022475"/>
    </source>
</evidence>
<dbReference type="InterPro" id="IPR013563">
    <property type="entry name" value="Oligopep_ABC_C"/>
</dbReference>
<dbReference type="GO" id="GO:0055085">
    <property type="term" value="P:transmembrane transport"/>
    <property type="evidence" value="ECO:0007669"/>
    <property type="project" value="UniProtKB-ARBA"/>
</dbReference>
<sequence>MTTPILSVQDLTVAFRSEQAWRPVVHGVSFDIGPKETVALVGESGSGKSVTAMSIMRLTPRDSTRTGGRVLLEGRDLLRLPDAEMRRIRGDDVAMIFQEPMTSLNPVLTVGFQIGEALRLHRGLSQRQAEAETVRLFDKVRIPAAASRVHDYPHRFSGGMRQRVMIAMALACRPKLLIADEPTTALDVTIQAQILDLIKLLQEEEGMSVLFITHDMGVVAEIADRTVVMVDGRAVEAGATEQIFRRPVHPYSRALLAAVPTLGAMKGQPHPARFPIVDRATGEPEAAVPLPDTVREGERPVLEVKGLTTRFDIRGGLLSRVRGRVHAVENVSFAVRAGETLALVGESGCGKSTTGRSVLRLIEPVAGSVLVDGEDVLGLSPSALRACRRRMQMIFQDPFASLDPRMSVGAAIAEPLLINRLCSRSEARARAADLLRRVGLKPEMASRFPHEFSGGQRQRICIARTLALEPRLIVADESVSALDVSVKAQVVNLMLDLQASLGLAYLFISHDMAVVERVSHRVAVMYLGEIVEIGPRAAIFGAPQHPYTKKLIAAVPVPDPGRRRQLHAVRSDEIKSPIRPVDYVPPERLYREVAPGHVVQVWGPEWEAPAGMAAVA</sequence>
<organism evidence="18 19">
    <name type="scientific">Methylobacterium frigidaeris</name>
    <dbReference type="NCBI Taxonomy" id="2038277"/>
    <lineage>
        <taxon>Bacteria</taxon>
        <taxon>Pseudomonadati</taxon>
        <taxon>Pseudomonadota</taxon>
        <taxon>Alphaproteobacteria</taxon>
        <taxon>Hyphomicrobiales</taxon>
        <taxon>Methylobacteriaceae</taxon>
        <taxon>Methylobacterium</taxon>
    </lineage>
</organism>
<evidence type="ECO:0000256" key="3">
    <source>
        <dbReference type="ARBA" id="ARBA00022448"/>
    </source>
</evidence>
<dbReference type="EMBL" id="BPQJ01000006">
    <property type="protein sequence ID" value="GJD61472.1"/>
    <property type="molecule type" value="Genomic_DNA"/>
</dbReference>
<evidence type="ECO:0000256" key="5">
    <source>
        <dbReference type="ARBA" id="ARBA00022519"/>
    </source>
</evidence>
<dbReference type="FunFam" id="3.40.50.300:FF:000016">
    <property type="entry name" value="Oligopeptide ABC transporter ATP-binding component"/>
    <property type="match status" value="2"/>
</dbReference>
<evidence type="ECO:0000256" key="14">
    <source>
        <dbReference type="ARBA" id="ARBA00039050"/>
    </source>
</evidence>
<dbReference type="AlphaFoldDB" id="A0AA37H936"/>
<dbReference type="Gene3D" id="3.40.50.300">
    <property type="entry name" value="P-loop containing nucleotide triphosphate hydrolases"/>
    <property type="match status" value="2"/>
</dbReference>
<keyword evidence="6" id="KW-0677">Repeat</keyword>
<comment type="subunit">
    <text evidence="2">The complex is composed of two ATP-binding proteins (GsiA), two transmembrane proteins (GsiC and GsiD) and a solute-binding protein (GsiB).</text>
</comment>
<dbReference type="NCBIfam" id="NF008453">
    <property type="entry name" value="PRK11308.1"/>
    <property type="match status" value="2"/>
</dbReference>
<evidence type="ECO:0000256" key="16">
    <source>
        <dbReference type="ARBA" id="ARBA00047640"/>
    </source>
</evidence>
<dbReference type="GO" id="GO:0005524">
    <property type="term" value="F:ATP binding"/>
    <property type="evidence" value="ECO:0007669"/>
    <property type="project" value="UniProtKB-KW"/>
</dbReference>
<comment type="similarity">
    <text evidence="13">Belongs to the ABC transporter superfamily. Glutathione importer (TC 3.A.1.5.11) family.</text>
</comment>
<dbReference type="Proteomes" id="UP001055286">
    <property type="component" value="Unassembled WGS sequence"/>
</dbReference>
<dbReference type="InterPro" id="IPR003439">
    <property type="entry name" value="ABC_transporter-like_ATP-bd"/>
</dbReference>
<evidence type="ECO:0000256" key="15">
    <source>
        <dbReference type="ARBA" id="ARBA00041187"/>
    </source>
</evidence>
<evidence type="ECO:0000256" key="7">
    <source>
        <dbReference type="ARBA" id="ARBA00022741"/>
    </source>
</evidence>
<reference evidence="18" key="2">
    <citation type="submission" date="2021-08" db="EMBL/GenBank/DDBJ databases">
        <authorList>
            <person name="Tani A."/>
            <person name="Ola A."/>
            <person name="Ogura Y."/>
            <person name="Katsura K."/>
            <person name="Hayashi T."/>
        </authorList>
    </citation>
    <scope>NUCLEOTIDE SEQUENCE</scope>
    <source>
        <strain evidence="18">JCM 32048</strain>
    </source>
</reference>
<evidence type="ECO:0000259" key="17">
    <source>
        <dbReference type="PROSITE" id="PS50893"/>
    </source>
</evidence>
<dbReference type="NCBIfam" id="NF007739">
    <property type="entry name" value="PRK10419.1"/>
    <property type="match status" value="2"/>
</dbReference>
<evidence type="ECO:0000256" key="1">
    <source>
        <dbReference type="ARBA" id="ARBA00004417"/>
    </source>
</evidence>